<dbReference type="InterPro" id="IPR033932">
    <property type="entry name" value="YtcJ-like"/>
</dbReference>
<feature type="domain" description="Amidohydrolase 3" evidence="1">
    <location>
        <begin position="51"/>
        <end position="531"/>
    </location>
</feature>
<dbReference type="EMBL" id="JAFBDZ010000004">
    <property type="protein sequence ID" value="MBM7587406.1"/>
    <property type="molecule type" value="Genomic_DNA"/>
</dbReference>
<dbReference type="InterPro" id="IPR013108">
    <property type="entry name" value="Amidohydro_3"/>
</dbReference>
<comment type="caution">
    <text evidence="2">The sequence shown here is derived from an EMBL/GenBank/DDBJ whole genome shotgun (WGS) entry which is preliminary data.</text>
</comment>
<dbReference type="Gene3D" id="3.10.310.70">
    <property type="match status" value="1"/>
</dbReference>
<dbReference type="RefSeq" id="WP_205174577.1">
    <property type="nucleotide sequence ID" value="NZ_JAFBDZ010000004.1"/>
</dbReference>
<organism evidence="2 3">
    <name type="scientific">Rossellomorea pakistanensis</name>
    <dbReference type="NCBI Taxonomy" id="992288"/>
    <lineage>
        <taxon>Bacteria</taxon>
        <taxon>Bacillati</taxon>
        <taxon>Bacillota</taxon>
        <taxon>Bacilli</taxon>
        <taxon>Bacillales</taxon>
        <taxon>Bacillaceae</taxon>
        <taxon>Rossellomorea</taxon>
    </lineage>
</organism>
<reference evidence="2 3" key="1">
    <citation type="submission" date="2021-01" db="EMBL/GenBank/DDBJ databases">
        <title>Genomic Encyclopedia of Type Strains, Phase IV (KMG-IV): sequencing the most valuable type-strain genomes for metagenomic binning, comparative biology and taxonomic classification.</title>
        <authorList>
            <person name="Goeker M."/>
        </authorList>
    </citation>
    <scope>NUCLEOTIDE SEQUENCE [LARGE SCALE GENOMIC DNA]</scope>
    <source>
        <strain evidence="2 3">DSM 24834</strain>
    </source>
</reference>
<dbReference type="CDD" id="cd01300">
    <property type="entry name" value="YtcJ_like"/>
    <property type="match status" value="1"/>
</dbReference>
<dbReference type="PANTHER" id="PTHR22642">
    <property type="entry name" value="IMIDAZOLONEPROPIONASE"/>
    <property type="match status" value="1"/>
</dbReference>
<evidence type="ECO:0000313" key="3">
    <source>
        <dbReference type="Proteomes" id="UP001646157"/>
    </source>
</evidence>
<dbReference type="SUPFAM" id="SSF51556">
    <property type="entry name" value="Metallo-dependent hydrolases"/>
    <property type="match status" value="1"/>
</dbReference>
<dbReference type="InterPro" id="IPR011059">
    <property type="entry name" value="Metal-dep_hydrolase_composite"/>
</dbReference>
<dbReference type="Gene3D" id="3.20.20.140">
    <property type="entry name" value="Metal-dependent hydrolases"/>
    <property type="match status" value="1"/>
</dbReference>
<proteinExistence type="predicted"/>
<dbReference type="SUPFAM" id="SSF51338">
    <property type="entry name" value="Composite domain of metallo-dependent hydrolases"/>
    <property type="match status" value="1"/>
</dbReference>
<gene>
    <name evidence="2" type="ORF">JOC86_003979</name>
</gene>
<accession>A0ABS2NHR7</accession>
<protein>
    <submittedName>
        <fullName evidence="2">Amidohydrolase YtcJ</fullName>
    </submittedName>
</protein>
<evidence type="ECO:0000313" key="2">
    <source>
        <dbReference type="EMBL" id="MBM7587406.1"/>
    </source>
</evidence>
<dbReference type="PANTHER" id="PTHR22642:SF2">
    <property type="entry name" value="PROTEIN LONG AFTER FAR-RED 3"/>
    <property type="match status" value="1"/>
</dbReference>
<keyword evidence="3" id="KW-1185">Reference proteome</keyword>
<dbReference type="Pfam" id="PF07969">
    <property type="entry name" value="Amidohydro_3"/>
    <property type="match status" value="1"/>
</dbReference>
<evidence type="ECO:0000259" key="1">
    <source>
        <dbReference type="Pfam" id="PF07969"/>
    </source>
</evidence>
<sequence>MKADFIFINGEVITVNAKNTITEAVAIKGNKIIAVGTNEEIKQWSSSATNVIDLQGKSLLPGFIESHAHITMYGTNQLAVSCKDPENNSISKILTALKEKAEAAPKGEWVRAWGFNNETIAEKRYPTLEELDSVSSDHPIIITRTCGHISAVNSYALKIFNIDENTPDPEGGKIGRAEHGTPNGLLIESAHMNTLGLASYSEKEFDQAHEIASKHFLEKGITSIHDAGGVSAANMRSLQSAVKKDLLKQRVYVIYCALNESVPYAKDVLKTGIVTGLGDEKYKIGPVKVFLDGSSTGPTIATRKPYTSDQENYGIKYLSQEELDELFLEAHKMGWQITAHAQGDAAIEMLLNTYEKANKLHPRKDHRHRIEHADVAMPDLIERMKELEVIPIPNPAFLYEFGDIYLHHYGERVNHMYPLNDYLQNGIKAAIGSDSPVTDFSPMRGLYEAVHRKSQSNQDAGIHQRVPILEAIRMYTINGAYASFEEDFKGSIEPGKVADLIVLDRSILNTERKEILDIEVLMTMIDGKRVYETEQLSELVSGGIYN</sequence>
<name>A0ABS2NHR7_9BACI</name>
<dbReference type="InterPro" id="IPR032466">
    <property type="entry name" value="Metal_Hydrolase"/>
</dbReference>
<dbReference type="Gene3D" id="2.30.40.10">
    <property type="entry name" value="Urease, subunit C, domain 1"/>
    <property type="match status" value="1"/>
</dbReference>
<dbReference type="Proteomes" id="UP001646157">
    <property type="component" value="Unassembled WGS sequence"/>
</dbReference>